<name>A0AAP0S290_LIQFO</name>
<keyword evidence="6 20" id="KW-0812">Transmembrane</keyword>
<dbReference type="SUPFAM" id="SSF56112">
    <property type="entry name" value="Protein kinase-like (PK-like)"/>
    <property type="match status" value="1"/>
</dbReference>
<evidence type="ECO:0000256" key="7">
    <source>
        <dbReference type="ARBA" id="ARBA00022729"/>
    </source>
</evidence>
<evidence type="ECO:0000256" key="10">
    <source>
        <dbReference type="ARBA" id="ARBA00022777"/>
    </source>
</evidence>
<dbReference type="Pfam" id="PF08276">
    <property type="entry name" value="PAN_2"/>
    <property type="match status" value="1"/>
</dbReference>
<dbReference type="InterPro" id="IPR003609">
    <property type="entry name" value="Pan_app"/>
</dbReference>
<dbReference type="InterPro" id="IPR011009">
    <property type="entry name" value="Kinase-like_dom_sf"/>
</dbReference>
<dbReference type="GO" id="GO:0004674">
    <property type="term" value="F:protein serine/threonine kinase activity"/>
    <property type="evidence" value="ECO:0007669"/>
    <property type="project" value="UniProtKB-KW"/>
</dbReference>
<keyword evidence="11 19" id="KW-0067">ATP-binding</keyword>
<dbReference type="PROSITE" id="PS50927">
    <property type="entry name" value="BULB_LECTIN"/>
    <property type="match status" value="1"/>
</dbReference>
<dbReference type="PIRSF" id="PIRSF000641">
    <property type="entry name" value="SRK"/>
    <property type="match status" value="1"/>
</dbReference>
<dbReference type="SMART" id="SM00108">
    <property type="entry name" value="B_lectin"/>
    <property type="match status" value="1"/>
</dbReference>
<sequence>MKGAIGLCGSYQFFTLYTFFVTSSLIKIVPMATKKGFINLISLLLAGGLYSSIARGIDTIRPGDQLDQLVSAKEIFTLGFFSPDDNSNNSYLGIWYTKNDTIRVWVANRDKPISNISEVITLDTTGKLMIQSEGGDPILLNSDQGSGNVTATLQDSGNFVVNDEIEKRVLWQSFDYPTDTLLPGMKLGVNLKTGRNWTLTSWLSGNTVTDSSKKRYTVPASGTFTLSWDPTGESGKLVIRQRGELYWASGVLINQSFEFMSLLNMAGRTTSHHNLSYVSNEEEKYLEISAPYYVPDYYSNMSRWVLNPYAQIVDGGSGDLLNGLSGFCNGYMGCASARLPKCPKNDSFQIKSGRFLDARTNLAVDVASDEKNSSLGIGDCWAKCWNDCQCFGFDYYANEVGTGCLIWSGNLKFEPDLTGGTVVKYVLVRANPAKGNKWRWIIIAIAISLILILLTYLWYLRKKKLRLEGEEKKRQEVGNHGKGHDLKIFSFACIMAATNNFSSENRLGQGGFGPVYEGNLPEGQKIAVKRLSRTSMQGLVEFENEVILIAKLRHMNLVRLLGCCIHEEEKILIYEYMCNKSLDSYLFDPTKRELLDWKKRFNIIEGIAQGLLYIHRFSRVRIIHRDLKASNILLDDNMNPKISDFGMARIFGQNEIGTTERVVGTYGYMSPEYAVEGTFSIKSDVFSFGVLLLEIVSGKKNTNNFYHLDRPLNLIGYAWELWKEGAALELMDSTLGVSCPTKQLSRIIHIGLLCVQENASDRPTTSNVTSMLSNETMTLPVPKQPPVFTGRSVVEVSSLQRQSKDYSVNGLSISEMEA</sequence>
<evidence type="ECO:0000256" key="9">
    <source>
        <dbReference type="ARBA" id="ARBA00022741"/>
    </source>
</evidence>
<evidence type="ECO:0000313" key="25">
    <source>
        <dbReference type="Proteomes" id="UP001415857"/>
    </source>
</evidence>
<dbReference type="InterPro" id="IPR036426">
    <property type="entry name" value="Bulb-type_lectin_dom_sf"/>
</dbReference>
<feature type="domain" description="Bulb-type lectin" evidence="22">
    <location>
        <begin position="51"/>
        <end position="174"/>
    </location>
</feature>
<evidence type="ECO:0000256" key="13">
    <source>
        <dbReference type="ARBA" id="ARBA00023136"/>
    </source>
</evidence>
<evidence type="ECO:0000256" key="5">
    <source>
        <dbReference type="ARBA" id="ARBA00022679"/>
    </source>
</evidence>
<keyword evidence="25" id="KW-1185">Reference proteome</keyword>
<keyword evidence="9 19" id="KW-0547">Nucleotide-binding</keyword>
<evidence type="ECO:0000256" key="6">
    <source>
        <dbReference type="ARBA" id="ARBA00022692"/>
    </source>
</evidence>
<evidence type="ECO:0000256" key="18">
    <source>
        <dbReference type="ARBA" id="ARBA00048679"/>
    </source>
</evidence>
<dbReference type="PANTHER" id="PTHR27002:SF548">
    <property type="entry name" value="RECEPTOR-LIKE SERINE_THREONINE-PROTEIN KINASE"/>
    <property type="match status" value="1"/>
</dbReference>
<dbReference type="InterPro" id="IPR001245">
    <property type="entry name" value="Ser-Thr/Tyr_kinase_cat_dom"/>
</dbReference>
<dbReference type="Pfam" id="PF01453">
    <property type="entry name" value="B_lectin"/>
    <property type="match status" value="1"/>
</dbReference>
<keyword evidence="8" id="KW-0430">Lectin</keyword>
<dbReference type="SMART" id="SM00220">
    <property type="entry name" value="S_TKc"/>
    <property type="match status" value="1"/>
</dbReference>
<comment type="catalytic activity">
    <reaction evidence="17 19">
        <text>L-threonyl-[protein] + ATP = O-phospho-L-threonyl-[protein] + ADP + H(+)</text>
        <dbReference type="Rhea" id="RHEA:46608"/>
        <dbReference type="Rhea" id="RHEA-COMP:11060"/>
        <dbReference type="Rhea" id="RHEA-COMP:11605"/>
        <dbReference type="ChEBI" id="CHEBI:15378"/>
        <dbReference type="ChEBI" id="CHEBI:30013"/>
        <dbReference type="ChEBI" id="CHEBI:30616"/>
        <dbReference type="ChEBI" id="CHEBI:61977"/>
        <dbReference type="ChEBI" id="CHEBI:456216"/>
        <dbReference type="EC" id="2.7.11.1"/>
    </reaction>
</comment>
<dbReference type="Pfam" id="PF11883">
    <property type="entry name" value="DUF3403"/>
    <property type="match status" value="1"/>
</dbReference>
<reference evidence="24 25" key="1">
    <citation type="journal article" date="2024" name="Plant J.">
        <title>Genome sequences and population genomics reveal climatic adaptation and genomic divergence between two closely related sweetgum species.</title>
        <authorList>
            <person name="Xu W.Q."/>
            <person name="Ren C.Q."/>
            <person name="Zhang X.Y."/>
            <person name="Comes H.P."/>
            <person name="Liu X.H."/>
            <person name="Li Y.G."/>
            <person name="Kettle C.J."/>
            <person name="Jalonen R."/>
            <person name="Gaisberger H."/>
            <person name="Ma Y.Z."/>
            <person name="Qiu Y.X."/>
        </authorList>
    </citation>
    <scope>NUCLEOTIDE SEQUENCE [LARGE SCALE GENOMIC DNA]</scope>
    <source>
        <strain evidence="24">Hangzhou</strain>
    </source>
</reference>
<dbReference type="Proteomes" id="UP001415857">
    <property type="component" value="Unassembled WGS sequence"/>
</dbReference>
<dbReference type="SUPFAM" id="SSF51110">
    <property type="entry name" value="alpha-D-mannose-specific plant lectins"/>
    <property type="match status" value="1"/>
</dbReference>
<comment type="caution">
    <text evidence="24">The sequence shown here is derived from an EMBL/GenBank/DDBJ whole genome shotgun (WGS) entry which is preliminary data.</text>
</comment>
<dbReference type="GO" id="GO:0005886">
    <property type="term" value="C:plasma membrane"/>
    <property type="evidence" value="ECO:0007669"/>
    <property type="project" value="UniProtKB-SubCell"/>
</dbReference>
<evidence type="ECO:0000256" key="8">
    <source>
        <dbReference type="ARBA" id="ARBA00022734"/>
    </source>
</evidence>
<evidence type="ECO:0000256" key="15">
    <source>
        <dbReference type="ARBA" id="ARBA00023170"/>
    </source>
</evidence>
<keyword evidence="12 20" id="KW-1133">Transmembrane helix</keyword>
<dbReference type="PROSITE" id="PS00108">
    <property type="entry name" value="PROTEIN_KINASE_ST"/>
    <property type="match status" value="1"/>
</dbReference>
<keyword evidence="14" id="KW-1015">Disulfide bond</keyword>
<keyword evidence="3 19" id="KW-0723">Serine/threonine-protein kinase</keyword>
<proteinExistence type="inferred from homology"/>
<dbReference type="Pfam" id="PF07714">
    <property type="entry name" value="PK_Tyr_Ser-Thr"/>
    <property type="match status" value="1"/>
</dbReference>
<comment type="catalytic activity">
    <reaction evidence="18 19">
        <text>L-seryl-[protein] + ATP = O-phospho-L-seryl-[protein] + ADP + H(+)</text>
        <dbReference type="Rhea" id="RHEA:17989"/>
        <dbReference type="Rhea" id="RHEA-COMP:9863"/>
        <dbReference type="Rhea" id="RHEA-COMP:11604"/>
        <dbReference type="ChEBI" id="CHEBI:15378"/>
        <dbReference type="ChEBI" id="CHEBI:29999"/>
        <dbReference type="ChEBI" id="CHEBI:30616"/>
        <dbReference type="ChEBI" id="CHEBI:83421"/>
        <dbReference type="ChEBI" id="CHEBI:456216"/>
        <dbReference type="EC" id="2.7.11.1"/>
    </reaction>
</comment>
<keyword evidence="15" id="KW-0675">Receptor</keyword>
<evidence type="ECO:0000256" key="11">
    <source>
        <dbReference type="ARBA" id="ARBA00022840"/>
    </source>
</evidence>
<keyword evidence="13 20" id="KW-0472">Membrane</keyword>
<evidence type="ECO:0000256" key="2">
    <source>
        <dbReference type="ARBA" id="ARBA00022475"/>
    </source>
</evidence>
<dbReference type="Gene3D" id="3.30.200.20">
    <property type="entry name" value="Phosphorylase Kinase, domain 1"/>
    <property type="match status" value="1"/>
</dbReference>
<evidence type="ECO:0000256" key="4">
    <source>
        <dbReference type="ARBA" id="ARBA00022553"/>
    </source>
</evidence>
<dbReference type="InterPro" id="IPR024171">
    <property type="entry name" value="SRK-like_kinase"/>
</dbReference>
<keyword evidence="10 19" id="KW-0418">Kinase</keyword>
<keyword evidence="2" id="KW-1003">Cell membrane</keyword>
<dbReference type="PROSITE" id="PS50011">
    <property type="entry name" value="PROTEIN_KINASE_DOM"/>
    <property type="match status" value="1"/>
</dbReference>
<dbReference type="InterPro" id="IPR000719">
    <property type="entry name" value="Prot_kinase_dom"/>
</dbReference>
<feature type="domain" description="Apple" evidence="23">
    <location>
        <begin position="342"/>
        <end position="430"/>
    </location>
</feature>
<dbReference type="Gene3D" id="1.10.510.10">
    <property type="entry name" value="Transferase(Phosphotransferase) domain 1"/>
    <property type="match status" value="1"/>
</dbReference>
<dbReference type="FunFam" id="3.30.200.20:FF:000330">
    <property type="entry name" value="G-type lectin S-receptor-like serine/threonine-protein kinase At4g03230"/>
    <property type="match status" value="1"/>
</dbReference>
<evidence type="ECO:0000313" key="24">
    <source>
        <dbReference type="EMBL" id="KAK9289791.1"/>
    </source>
</evidence>
<protein>
    <recommendedName>
        <fullName evidence="19">Receptor-like serine/threonine-protein kinase</fullName>
        <ecNumber evidence="19">2.7.11.1</ecNumber>
    </recommendedName>
</protein>
<evidence type="ECO:0000256" key="19">
    <source>
        <dbReference type="PIRNR" id="PIRNR000641"/>
    </source>
</evidence>
<evidence type="ECO:0000259" key="22">
    <source>
        <dbReference type="PROSITE" id="PS50927"/>
    </source>
</evidence>
<keyword evidence="7" id="KW-0732">Signal</keyword>
<evidence type="ECO:0000259" key="21">
    <source>
        <dbReference type="PROSITE" id="PS50011"/>
    </source>
</evidence>
<evidence type="ECO:0000259" key="23">
    <source>
        <dbReference type="PROSITE" id="PS50948"/>
    </source>
</evidence>
<dbReference type="FunFam" id="1.10.510.10:FF:000060">
    <property type="entry name" value="G-type lectin S-receptor-like serine/threonine-protein kinase"/>
    <property type="match status" value="1"/>
</dbReference>
<keyword evidence="4" id="KW-0597">Phosphoprotein</keyword>
<dbReference type="EMBL" id="JBBPBK010000002">
    <property type="protein sequence ID" value="KAK9289791.1"/>
    <property type="molecule type" value="Genomic_DNA"/>
</dbReference>
<feature type="transmembrane region" description="Helical" evidence="20">
    <location>
        <begin position="438"/>
        <end position="459"/>
    </location>
</feature>
<evidence type="ECO:0000256" key="20">
    <source>
        <dbReference type="SAM" id="Phobius"/>
    </source>
</evidence>
<organism evidence="24 25">
    <name type="scientific">Liquidambar formosana</name>
    <name type="common">Formosan gum</name>
    <dbReference type="NCBI Taxonomy" id="63359"/>
    <lineage>
        <taxon>Eukaryota</taxon>
        <taxon>Viridiplantae</taxon>
        <taxon>Streptophyta</taxon>
        <taxon>Embryophyta</taxon>
        <taxon>Tracheophyta</taxon>
        <taxon>Spermatophyta</taxon>
        <taxon>Magnoliopsida</taxon>
        <taxon>eudicotyledons</taxon>
        <taxon>Gunneridae</taxon>
        <taxon>Pentapetalae</taxon>
        <taxon>Saxifragales</taxon>
        <taxon>Altingiaceae</taxon>
        <taxon>Liquidambar</taxon>
    </lineage>
</organism>
<feature type="transmembrane region" description="Helical" evidence="20">
    <location>
        <begin position="12"/>
        <end position="29"/>
    </location>
</feature>
<feature type="transmembrane region" description="Helical" evidence="20">
    <location>
        <begin position="36"/>
        <end position="53"/>
    </location>
</feature>
<dbReference type="CDD" id="cd00028">
    <property type="entry name" value="B_lectin"/>
    <property type="match status" value="1"/>
</dbReference>
<dbReference type="EC" id="2.7.11.1" evidence="19"/>
<accession>A0AAP0S290</accession>
<dbReference type="InterPro" id="IPR001480">
    <property type="entry name" value="Bulb-type_lectin_dom"/>
</dbReference>
<dbReference type="PROSITE" id="PS50948">
    <property type="entry name" value="PAN"/>
    <property type="match status" value="1"/>
</dbReference>
<evidence type="ECO:0000256" key="12">
    <source>
        <dbReference type="ARBA" id="ARBA00022989"/>
    </source>
</evidence>
<keyword evidence="16" id="KW-0325">Glycoprotein</keyword>
<dbReference type="AlphaFoldDB" id="A0AAP0S290"/>
<dbReference type="FunFam" id="2.90.10.10:FF:000009">
    <property type="entry name" value="Receptor-like serine/threonine-protein kinase SD1-8"/>
    <property type="match status" value="1"/>
</dbReference>
<evidence type="ECO:0000256" key="16">
    <source>
        <dbReference type="ARBA" id="ARBA00023180"/>
    </source>
</evidence>
<dbReference type="PANTHER" id="PTHR27002">
    <property type="entry name" value="RECEPTOR-LIKE SERINE/THREONINE-PROTEIN KINASE SD1-8"/>
    <property type="match status" value="1"/>
</dbReference>
<evidence type="ECO:0000256" key="1">
    <source>
        <dbReference type="ARBA" id="ARBA00004251"/>
    </source>
</evidence>
<comment type="subcellular location">
    <subcellularLocation>
        <location evidence="1">Cell membrane</location>
        <topology evidence="1">Single-pass type I membrane protein</topology>
    </subcellularLocation>
</comment>
<feature type="domain" description="Protein kinase" evidence="21">
    <location>
        <begin position="501"/>
        <end position="777"/>
    </location>
</feature>
<keyword evidence="5 19" id="KW-0808">Transferase</keyword>
<dbReference type="GO" id="GO:0030246">
    <property type="term" value="F:carbohydrate binding"/>
    <property type="evidence" value="ECO:0007669"/>
    <property type="project" value="UniProtKB-KW"/>
</dbReference>
<evidence type="ECO:0000256" key="14">
    <source>
        <dbReference type="ARBA" id="ARBA00023157"/>
    </source>
</evidence>
<comment type="similarity">
    <text evidence="19">Belongs to the protein kinase superfamily. Ser/Thr protein kinase family.</text>
</comment>
<evidence type="ECO:0000256" key="3">
    <source>
        <dbReference type="ARBA" id="ARBA00022527"/>
    </source>
</evidence>
<evidence type="ECO:0000256" key="17">
    <source>
        <dbReference type="ARBA" id="ARBA00047899"/>
    </source>
</evidence>
<dbReference type="GO" id="GO:0005524">
    <property type="term" value="F:ATP binding"/>
    <property type="evidence" value="ECO:0007669"/>
    <property type="project" value="UniProtKB-KW"/>
</dbReference>
<dbReference type="Gene3D" id="2.90.10.10">
    <property type="entry name" value="Bulb-type lectin domain"/>
    <property type="match status" value="1"/>
</dbReference>
<dbReference type="InterPro" id="IPR008271">
    <property type="entry name" value="Ser/Thr_kinase_AS"/>
</dbReference>
<dbReference type="InterPro" id="IPR021820">
    <property type="entry name" value="S-locus_recpt_kinase_C"/>
</dbReference>
<gene>
    <name evidence="24" type="ORF">L1049_007951</name>
</gene>